<dbReference type="Pfam" id="PF24240">
    <property type="entry name" value="DUF7448"/>
    <property type="match status" value="1"/>
</dbReference>
<organism evidence="2 3">
    <name type="scientific">Pseudomonas phage UNO-G1W1</name>
    <dbReference type="NCBI Taxonomy" id="3136609"/>
    <lineage>
        <taxon>Viruses</taxon>
        <taxon>Duplodnaviria</taxon>
        <taxon>Heunggongvirae</taxon>
        <taxon>Uroviricota</taxon>
        <taxon>Caudoviricetes</taxon>
        <taxon>Vandenendeviridae</taxon>
        <taxon>Gorskivirinae</taxon>
        <taxon>Omahavirus</taxon>
        <taxon>Omahavirus UNOG1W1</taxon>
    </lineage>
</organism>
<evidence type="ECO:0000313" key="2">
    <source>
        <dbReference type="EMBL" id="WYN05135.1"/>
    </source>
</evidence>
<evidence type="ECO:0000313" key="3">
    <source>
        <dbReference type="Proteomes" id="UP001447006"/>
    </source>
</evidence>
<gene>
    <name evidence="2" type="ORF">ISREJYDI_CDS0174</name>
</gene>
<proteinExistence type="predicted"/>
<keyword evidence="3" id="KW-1185">Reference proteome</keyword>
<name>A0AAX4MWF9_9CAUD</name>
<evidence type="ECO:0000259" key="1">
    <source>
        <dbReference type="Pfam" id="PF24240"/>
    </source>
</evidence>
<accession>A0AAX4MWF9</accession>
<dbReference type="InterPro" id="IPR055871">
    <property type="entry name" value="DUF7448"/>
</dbReference>
<protein>
    <recommendedName>
        <fullName evidence="1">DUF7448 domain-containing protein</fullName>
    </recommendedName>
</protein>
<dbReference type="Proteomes" id="UP001447006">
    <property type="component" value="Segment"/>
</dbReference>
<reference evidence="2 3" key="1">
    <citation type="submission" date="2024-03" db="EMBL/GenBank/DDBJ databases">
        <title>Complete Genome Sequence of a Pseudomonas fluorescens Bacteriophage UNO-G1W1 isolated from freshwater ice in Nebraska.</title>
        <authorList>
            <person name="Neville A.J."/>
            <person name="Schulze T.T."/>
            <person name="Davis P.H."/>
        </authorList>
    </citation>
    <scope>NUCLEOTIDE SEQUENCE [LARGE SCALE GENOMIC DNA]</scope>
</reference>
<sequence length="123" mass="14026">MSDQFFGKMIVGVDGLDVGSGEVAIHFEDGSSFHMWHSQDCCESVSINDIDVSFSSLDGAIWYECEVSSRHGNTEYGDETWTFYTIRTDRGYAWIRWYGESNGYYSTGVSTKYCEPGEDRGYW</sequence>
<dbReference type="EMBL" id="PP551948">
    <property type="protein sequence ID" value="WYN05135.1"/>
    <property type="molecule type" value="Genomic_DNA"/>
</dbReference>
<feature type="domain" description="DUF7448" evidence="1">
    <location>
        <begin position="5"/>
        <end position="110"/>
    </location>
</feature>